<dbReference type="Gene3D" id="3.40.50.300">
    <property type="entry name" value="P-loop containing nucleotide triphosphate hydrolases"/>
    <property type="match status" value="2"/>
</dbReference>
<dbReference type="GO" id="GO:0016887">
    <property type="term" value="F:ATP hydrolysis activity"/>
    <property type="evidence" value="ECO:0007669"/>
    <property type="project" value="InterPro"/>
</dbReference>
<dbReference type="NCBIfam" id="NF008453">
    <property type="entry name" value="PRK11308.1"/>
    <property type="match status" value="2"/>
</dbReference>
<evidence type="ECO:0000313" key="5">
    <source>
        <dbReference type="EMBL" id="KMT66309.1"/>
    </source>
</evidence>
<dbReference type="NCBIfam" id="NF007739">
    <property type="entry name" value="PRK10419.1"/>
    <property type="match status" value="2"/>
</dbReference>
<dbReference type="SUPFAM" id="SSF52540">
    <property type="entry name" value="P-loop containing nucleoside triphosphate hydrolases"/>
    <property type="match status" value="2"/>
</dbReference>
<dbReference type="InterPro" id="IPR050319">
    <property type="entry name" value="ABC_transp_ATP-bind"/>
</dbReference>
<dbReference type="Proteomes" id="UP000037600">
    <property type="component" value="Unassembled WGS sequence"/>
</dbReference>
<organism evidence="5 6">
    <name type="scientific">Catenovulum maritimum</name>
    <dbReference type="NCBI Taxonomy" id="1513271"/>
    <lineage>
        <taxon>Bacteria</taxon>
        <taxon>Pseudomonadati</taxon>
        <taxon>Pseudomonadota</taxon>
        <taxon>Gammaproteobacteria</taxon>
        <taxon>Alteromonadales</taxon>
        <taxon>Alteromonadaceae</taxon>
        <taxon>Catenovulum</taxon>
    </lineage>
</organism>
<protein>
    <submittedName>
        <fullName evidence="5">Microcin ABC transporter ATP-binding protein</fullName>
    </submittedName>
</protein>
<dbReference type="Pfam" id="PF08352">
    <property type="entry name" value="oligo_HPY"/>
    <property type="match status" value="2"/>
</dbReference>
<dbReference type="InterPro" id="IPR003593">
    <property type="entry name" value="AAA+_ATPase"/>
</dbReference>
<feature type="domain" description="ABC transporter" evidence="4">
    <location>
        <begin position="285"/>
        <end position="534"/>
    </location>
</feature>
<keyword evidence="1" id="KW-0813">Transport</keyword>
<dbReference type="SMART" id="SM00382">
    <property type="entry name" value="AAA"/>
    <property type="match status" value="2"/>
</dbReference>
<dbReference type="AlphaFoldDB" id="A0A0J8GYJ6"/>
<name>A0A0J8GYJ6_9ALTE</name>
<dbReference type="InterPro" id="IPR017871">
    <property type="entry name" value="ABC_transporter-like_CS"/>
</dbReference>
<evidence type="ECO:0000256" key="2">
    <source>
        <dbReference type="ARBA" id="ARBA00022741"/>
    </source>
</evidence>
<dbReference type="EMBL" id="LAZL01000005">
    <property type="protein sequence ID" value="KMT66309.1"/>
    <property type="molecule type" value="Genomic_DNA"/>
</dbReference>
<evidence type="ECO:0000256" key="1">
    <source>
        <dbReference type="ARBA" id="ARBA00022448"/>
    </source>
</evidence>
<feature type="domain" description="ABC transporter" evidence="4">
    <location>
        <begin position="17"/>
        <end position="266"/>
    </location>
</feature>
<dbReference type="CDD" id="cd03257">
    <property type="entry name" value="ABC_NikE_OppD_transporters"/>
    <property type="match status" value="2"/>
</dbReference>
<dbReference type="Pfam" id="PF00005">
    <property type="entry name" value="ABC_tran"/>
    <property type="match status" value="2"/>
</dbReference>
<dbReference type="GO" id="GO:0015833">
    <property type="term" value="P:peptide transport"/>
    <property type="evidence" value="ECO:0007669"/>
    <property type="project" value="InterPro"/>
</dbReference>
<evidence type="ECO:0000259" key="4">
    <source>
        <dbReference type="PROSITE" id="PS50893"/>
    </source>
</evidence>
<dbReference type="RefSeq" id="WP_048690325.1">
    <property type="nucleotide sequence ID" value="NZ_KQ130484.1"/>
</dbReference>
<dbReference type="PANTHER" id="PTHR43776">
    <property type="entry name" value="TRANSPORT ATP-BINDING PROTEIN"/>
    <property type="match status" value="1"/>
</dbReference>
<evidence type="ECO:0000313" key="6">
    <source>
        <dbReference type="Proteomes" id="UP000037600"/>
    </source>
</evidence>
<keyword evidence="2" id="KW-0547">Nucleotide-binding</keyword>
<proteinExistence type="predicted"/>
<accession>A0A0J8GYJ6</accession>
<keyword evidence="3 5" id="KW-0067">ATP-binding</keyword>
<dbReference type="PROSITE" id="PS50893">
    <property type="entry name" value="ABC_TRANSPORTER_2"/>
    <property type="match status" value="2"/>
</dbReference>
<dbReference type="FunFam" id="3.40.50.300:FF:000016">
    <property type="entry name" value="Oligopeptide ABC transporter ATP-binding component"/>
    <property type="match status" value="2"/>
</dbReference>
<comment type="caution">
    <text evidence="5">The sequence shown here is derived from an EMBL/GenBank/DDBJ whole genome shotgun (WGS) entry which is preliminary data.</text>
</comment>
<reference evidence="5 6" key="1">
    <citation type="submission" date="2015-04" db="EMBL/GenBank/DDBJ databases">
        <title>Draft Genome Sequence of the Novel Agar-Digesting Marine Bacterium Q1.</title>
        <authorList>
            <person name="Li Y."/>
            <person name="Li D."/>
            <person name="Chen G."/>
            <person name="Du Z."/>
        </authorList>
    </citation>
    <scope>NUCLEOTIDE SEQUENCE [LARGE SCALE GENOMIC DNA]</scope>
    <source>
        <strain evidence="5 6">Q1</strain>
    </source>
</reference>
<dbReference type="STRING" id="1513271.XM47_04780"/>
<sequence>MTNSQANTVEKSSVVSIDKLNIGFRQGDKLNHVVHDVSLDIRQGEMLALVGESGSGKSVTAMSILRLLKEPPVEYLSGDISLSGESVLSASQAQLRQWRGNKVGVIFQEPMMSLNPLHTIEKQLSETLSIHQGKSLKQSRPLILQWLNKVGIRNAEARLADYPHQFSGGEKQRIMIAMAMINEPELLIADEPTTALDVTIQAQILDLIKALQQETNMAVLLISHDLTIVKSYAERVAVMEFGRLVEVNHTEQLFAAPQHIYTQKLINAEPSDQFCAFNQSSETVLNVDDLKVWFPVEKGFFRRVVDHVKAVDGISFKMRSGSCMGVVGESGSGKTTLSKAIAQLIDSEGNIEFLAEQIAQLDKLQLKNLRRDIQFVFQDPFGSLSPRMLVSEIIAEGLEINNIGTKTEREQAVIDAMKSVELDPEFRNRYPHEFSGGQRQRIALARALVMKPTFIILDEPTSSLDRTVQFQVLALLQKLQKENNLSYLFISHDLKVVKAICDQVMVMKAGKLIEFGDCETVFTQAKHEYTQTLIKTAFLN</sequence>
<dbReference type="OrthoDB" id="9784450at2"/>
<dbReference type="PATRIC" id="fig|1513271.3.peg.991"/>
<dbReference type="GO" id="GO:0055085">
    <property type="term" value="P:transmembrane transport"/>
    <property type="evidence" value="ECO:0007669"/>
    <property type="project" value="UniProtKB-ARBA"/>
</dbReference>
<dbReference type="GO" id="GO:0005524">
    <property type="term" value="F:ATP binding"/>
    <property type="evidence" value="ECO:0007669"/>
    <property type="project" value="UniProtKB-KW"/>
</dbReference>
<evidence type="ECO:0000256" key="3">
    <source>
        <dbReference type="ARBA" id="ARBA00022840"/>
    </source>
</evidence>
<keyword evidence="6" id="KW-1185">Reference proteome</keyword>
<dbReference type="PROSITE" id="PS00211">
    <property type="entry name" value="ABC_TRANSPORTER_1"/>
    <property type="match status" value="2"/>
</dbReference>
<dbReference type="InterPro" id="IPR013563">
    <property type="entry name" value="Oligopep_ABC_C"/>
</dbReference>
<dbReference type="InterPro" id="IPR027417">
    <property type="entry name" value="P-loop_NTPase"/>
</dbReference>
<dbReference type="InterPro" id="IPR003439">
    <property type="entry name" value="ABC_transporter-like_ATP-bd"/>
</dbReference>
<gene>
    <name evidence="5" type="ORF">XM47_04780</name>
</gene>